<keyword evidence="1" id="KW-0732">Signal</keyword>
<organism evidence="2 3">
    <name type="scientific">Thalassolituus hydrocarboniclasticus</name>
    <dbReference type="NCBI Taxonomy" id="2742796"/>
    <lineage>
        <taxon>Bacteria</taxon>
        <taxon>Pseudomonadati</taxon>
        <taxon>Pseudomonadota</taxon>
        <taxon>Gammaproteobacteria</taxon>
        <taxon>Oceanospirillales</taxon>
        <taxon>Oceanospirillaceae</taxon>
        <taxon>Thalassolituus</taxon>
    </lineage>
</organism>
<protein>
    <recommendedName>
        <fullName evidence="4">Lipoprotein</fullName>
    </recommendedName>
</protein>
<proteinExistence type="predicted"/>
<keyword evidence="3" id="KW-1185">Reference proteome</keyword>
<reference evidence="3" key="1">
    <citation type="submission" date="2020-06" db="EMBL/GenBank/DDBJ databases">
        <title>Thalassolituus marinus alknpb1M-1, a hydrocarbon-degrading bacterium isolated from the deep-sea overlying water using an in-situ strategy from the South China Sea basin.</title>
        <authorList>
            <person name="Dong C."/>
            <person name="Chen Y."/>
            <person name="Shao Z."/>
        </authorList>
    </citation>
    <scope>NUCLEOTIDE SEQUENCE [LARGE SCALE GENOMIC DNA]</scope>
    <source>
        <strain evidence="3">alknpb1M-1</strain>
    </source>
</reference>
<sequence length="84" mass="9156">MKKTCIIAAITSVFLVGCSASGSDPFYESCLSLGMEEQMQGMDESDRKSVRFGVEKACDMLSEECKENPEGVVCVASKEKFNSQ</sequence>
<dbReference type="PROSITE" id="PS51257">
    <property type="entry name" value="PROKAR_LIPOPROTEIN"/>
    <property type="match status" value="1"/>
</dbReference>
<evidence type="ECO:0000313" key="3">
    <source>
        <dbReference type="Proteomes" id="UP001065322"/>
    </source>
</evidence>
<evidence type="ECO:0008006" key="4">
    <source>
        <dbReference type="Google" id="ProtNLM"/>
    </source>
</evidence>
<evidence type="ECO:0000256" key="1">
    <source>
        <dbReference type="SAM" id="SignalP"/>
    </source>
</evidence>
<dbReference type="RefSeq" id="WP_260998661.1">
    <property type="nucleotide sequence ID" value="NZ_CP054475.1"/>
</dbReference>
<feature type="chain" id="PRO_5047154900" description="Lipoprotein" evidence="1">
    <location>
        <begin position="23"/>
        <end position="84"/>
    </location>
</feature>
<dbReference type="Proteomes" id="UP001065322">
    <property type="component" value="Chromosome"/>
</dbReference>
<name>A0ABY6A807_9GAMM</name>
<accession>A0ABY6A807</accession>
<gene>
    <name evidence="2" type="ORF">HUF19_04345</name>
</gene>
<dbReference type="EMBL" id="CP054475">
    <property type="protein sequence ID" value="UXD86720.1"/>
    <property type="molecule type" value="Genomic_DNA"/>
</dbReference>
<feature type="signal peptide" evidence="1">
    <location>
        <begin position="1"/>
        <end position="22"/>
    </location>
</feature>
<evidence type="ECO:0000313" key="2">
    <source>
        <dbReference type="EMBL" id="UXD86720.1"/>
    </source>
</evidence>